<dbReference type="PANTHER" id="PTHR10000">
    <property type="entry name" value="PHOSPHOSERINE PHOSPHATASE"/>
    <property type="match status" value="1"/>
</dbReference>
<name>A0AAQ0MHB9_9STAP</name>
<comment type="caution">
    <text evidence="1">The sequence shown here is derived from an EMBL/GenBank/DDBJ whole genome shotgun (WGS) entry which is preliminary data.</text>
</comment>
<dbReference type="Pfam" id="PF08282">
    <property type="entry name" value="Hydrolase_3"/>
    <property type="match status" value="1"/>
</dbReference>
<dbReference type="SUPFAM" id="SSF56784">
    <property type="entry name" value="HAD-like"/>
    <property type="match status" value="1"/>
</dbReference>
<dbReference type="PROSITE" id="PS01229">
    <property type="entry name" value="COF_2"/>
    <property type="match status" value="1"/>
</dbReference>
<dbReference type="InterPro" id="IPR023214">
    <property type="entry name" value="HAD_sf"/>
</dbReference>
<dbReference type="Gene3D" id="3.30.1240.10">
    <property type="match status" value="1"/>
</dbReference>
<protein>
    <submittedName>
        <fullName evidence="1">HAD family hydrolase</fullName>
    </submittedName>
</protein>
<dbReference type="CDD" id="cd07518">
    <property type="entry name" value="HAD_YbiV-Like"/>
    <property type="match status" value="1"/>
</dbReference>
<dbReference type="GO" id="GO:0016791">
    <property type="term" value="F:phosphatase activity"/>
    <property type="evidence" value="ECO:0007669"/>
    <property type="project" value="TreeGrafter"/>
</dbReference>
<dbReference type="PANTHER" id="PTHR10000:SF53">
    <property type="entry name" value="5-AMINO-6-(5-PHOSPHO-D-RIBITYLAMINO)URACIL PHOSPHATASE YBJI-RELATED"/>
    <property type="match status" value="1"/>
</dbReference>
<keyword evidence="2" id="KW-1185">Reference proteome</keyword>
<dbReference type="GeneID" id="97227079"/>
<dbReference type="SFLD" id="SFLDG01140">
    <property type="entry name" value="C2.B:_Phosphomannomutase_and_P"/>
    <property type="match status" value="1"/>
</dbReference>
<dbReference type="RefSeq" id="WP_122063209.1">
    <property type="nucleotide sequence ID" value="NZ_CP085021.1"/>
</dbReference>
<dbReference type="GO" id="GO:0000287">
    <property type="term" value="F:magnesium ion binding"/>
    <property type="evidence" value="ECO:0007669"/>
    <property type="project" value="TreeGrafter"/>
</dbReference>
<evidence type="ECO:0000313" key="1">
    <source>
        <dbReference type="EMBL" id="RMI85943.1"/>
    </source>
</evidence>
<dbReference type="AlphaFoldDB" id="A0AAQ0MHB9"/>
<reference evidence="1 2" key="1">
    <citation type="submission" date="2018-10" db="EMBL/GenBank/DDBJ databases">
        <title>Staphylococcus pseudoxylosus sp. nov., isolated from bovine mastitis.</title>
        <authorList>
            <person name="Macfadyen A.C."/>
            <person name="Leroy S."/>
            <person name="Harrison E.M."/>
            <person name="Parkhill J."/>
            <person name="Holmes M.A."/>
            <person name="Paterson G.K."/>
        </authorList>
    </citation>
    <scope>NUCLEOTIDE SEQUENCE [LARGE SCALE GENOMIC DNA]</scope>
    <source>
        <strain evidence="1 2">S04009</strain>
    </source>
</reference>
<dbReference type="NCBIfam" id="TIGR01484">
    <property type="entry name" value="HAD-SF-IIB"/>
    <property type="match status" value="1"/>
</dbReference>
<dbReference type="EMBL" id="RCVN01000003">
    <property type="protein sequence ID" value="RMI85943.1"/>
    <property type="molecule type" value="Genomic_DNA"/>
</dbReference>
<dbReference type="NCBIfam" id="TIGR00099">
    <property type="entry name" value="Cof-subfamily"/>
    <property type="match status" value="1"/>
</dbReference>
<organism evidence="1 2">
    <name type="scientific">Staphylococcus pseudoxylosus</name>
    <dbReference type="NCBI Taxonomy" id="2282419"/>
    <lineage>
        <taxon>Bacteria</taxon>
        <taxon>Bacillati</taxon>
        <taxon>Bacillota</taxon>
        <taxon>Bacilli</taxon>
        <taxon>Bacillales</taxon>
        <taxon>Staphylococcaceae</taxon>
        <taxon>Staphylococcus</taxon>
    </lineage>
</organism>
<proteinExistence type="predicted"/>
<dbReference type="InterPro" id="IPR036412">
    <property type="entry name" value="HAD-like_sf"/>
</dbReference>
<dbReference type="GO" id="GO:0005829">
    <property type="term" value="C:cytosol"/>
    <property type="evidence" value="ECO:0007669"/>
    <property type="project" value="TreeGrafter"/>
</dbReference>
<sequence>MIKAIAVDMDGTFLNSNKTYDEHRFDKIFQQLKAQNIKFIAASGNQYAKLKSIFGERDMFFVAENGAVIYEGDTLYDYQAFDRDFYQEIINYLNVEREINNLIVCGLNSAYILKDNTDTFKKDAHFYYRELEEIDSFQDLPEDEYVKIALNINRASHPTLDEDLSTKFSENLKLVSSGRDSIDLIIPGMTKGSALERLLKHWHIDAEDLMAFGDANNDLDMLQLAKHSYVMANSEDETLFEIANNVAPSHDEQGVLTTIENQVLQPLNYS</sequence>
<evidence type="ECO:0000313" key="2">
    <source>
        <dbReference type="Proteomes" id="UP000269505"/>
    </source>
</evidence>
<dbReference type="Proteomes" id="UP000269505">
    <property type="component" value="Unassembled WGS sequence"/>
</dbReference>
<dbReference type="SFLD" id="SFLDS00003">
    <property type="entry name" value="Haloacid_Dehalogenase"/>
    <property type="match status" value="1"/>
</dbReference>
<dbReference type="InterPro" id="IPR006379">
    <property type="entry name" value="HAD-SF_hydro_IIB"/>
</dbReference>
<keyword evidence="1" id="KW-0378">Hydrolase</keyword>
<accession>A0AAQ0MHB9</accession>
<dbReference type="InterPro" id="IPR000150">
    <property type="entry name" value="Cof"/>
</dbReference>
<dbReference type="Gene3D" id="3.40.50.1000">
    <property type="entry name" value="HAD superfamily/HAD-like"/>
    <property type="match status" value="1"/>
</dbReference>
<gene>
    <name evidence="1" type="ORF">D9V42_03825</name>
</gene>